<feature type="transmembrane region" description="Helical" evidence="1">
    <location>
        <begin position="31"/>
        <end position="50"/>
    </location>
</feature>
<accession>A0A6B2JTP3</accession>
<comment type="caution">
    <text evidence="2">The sequence shown here is derived from an EMBL/GenBank/DDBJ whole genome shotgun (WGS) entry which is preliminary data.</text>
</comment>
<name>A0A6B2JTP3_9RHOB</name>
<feature type="transmembrane region" description="Helical" evidence="1">
    <location>
        <begin position="217"/>
        <end position="235"/>
    </location>
</feature>
<feature type="transmembrane region" description="Helical" evidence="1">
    <location>
        <begin position="100"/>
        <end position="125"/>
    </location>
</feature>
<evidence type="ECO:0008006" key="4">
    <source>
        <dbReference type="Google" id="ProtNLM"/>
    </source>
</evidence>
<protein>
    <recommendedName>
        <fullName evidence="4">DUF998 domain-containing protein</fullName>
    </recommendedName>
</protein>
<keyword evidence="3" id="KW-1185">Reference proteome</keyword>
<keyword evidence="1" id="KW-0812">Transmembrane</keyword>
<dbReference type="Proteomes" id="UP000474757">
    <property type="component" value="Unassembled WGS sequence"/>
</dbReference>
<feature type="transmembrane region" description="Helical" evidence="1">
    <location>
        <begin position="247"/>
        <end position="265"/>
    </location>
</feature>
<feature type="transmembrane region" description="Helical" evidence="1">
    <location>
        <begin position="168"/>
        <end position="190"/>
    </location>
</feature>
<feature type="transmembrane region" description="Helical" evidence="1">
    <location>
        <begin position="70"/>
        <end position="88"/>
    </location>
</feature>
<reference evidence="2 3" key="1">
    <citation type="submission" date="2020-02" db="EMBL/GenBank/DDBJ databases">
        <title>Pseudoroseicyclus tamarix, sp. nov., isolated from offshore sediment of a Tamarix chinensis forest.</title>
        <authorList>
            <person name="Gai Y."/>
        </authorList>
    </citation>
    <scope>NUCLEOTIDE SEQUENCE [LARGE SCALE GENOMIC DNA]</scope>
    <source>
        <strain evidence="2 3">CLL3-39</strain>
    </source>
</reference>
<sequence length="276" mass="29556">MELLRTRDRMMAPDAAYMAMDAREALHKERATALIIGAIALFLAFGVALIDGLNDYTCRRISISHYYYEPLAGGFFVAALAFTGAFLLRYRGETRLDGALASVAGVAAILVALFPTTNIGCLASSEIDFRPAMVLTLEAGELVPAEFDGGTYLGYVDLADMLASNTSAVIHSIAAIVLFAILLYFSAWSFTRVRTVDRKDGAPGAPVGTAKKVRNGIYVLCSLGILAGFALVGGQDWLREAGWFERPMYLGEAAALASFGVAWLVKSRLLLPGLGP</sequence>
<evidence type="ECO:0000313" key="3">
    <source>
        <dbReference type="Proteomes" id="UP000474757"/>
    </source>
</evidence>
<evidence type="ECO:0000256" key="1">
    <source>
        <dbReference type="SAM" id="Phobius"/>
    </source>
</evidence>
<evidence type="ECO:0000313" key="2">
    <source>
        <dbReference type="EMBL" id="NDV01648.1"/>
    </source>
</evidence>
<organism evidence="2 3">
    <name type="scientific">Pseudoroseicyclus tamaricis</name>
    <dbReference type="NCBI Taxonomy" id="2705421"/>
    <lineage>
        <taxon>Bacteria</taxon>
        <taxon>Pseudomonadati</taxon>
        <taxon>Pseudomonadota</taxon>
        <taxon>Alphaproteobacteria</taxon>
        <taxon>Rhodobacterales</taxon>
        <taxon>Paracoccaceae</taxon>
        <taxon>Pseudoroseicyclus</taxon>
    </lineage>
</organism>
<dbReference type="AlphaFoldDB" id="A0A6B2JTP3"/>
<dbReference type="RefSeq" id="WP_163893907.1">
    <property type="nucleotide sequence ID" value="NZ_JAAFYS010000003.1"/>
</dbReference>
<proteinExistence type="predicted"/>
<keyword evidence="1" id="KW-0472">Membrane</keyword>
<dbReference type="EMBL" id="JAAGAB010000003">
    <property type="protein sequence ID" value="NDV01648.1"/>
    <property type="molecule type" value="Genomic_DNA"/>
</dbReference>
<gene>
    <name evidence="2" type="ORF">GZA08_11805</name>
</gene>
<keyword evidence="1" id="KW-1133">Transmembrane helix</keyword>